<evidence type="ECO:0000256" key="6">
    <source>
        <dbReference type="ARBA" id="ARBA00023002"/>
    </source>
</evidence>
<dbReference type="GO" id="GO:0051539">
    <property type="term" value="F:4 iron, 4 sulfur cluster binding"/>
    <property type="evidence" value="ECO:0007669"/>
    <property type="project" value="UniProtKB-KW"/>
</dbReference>
<organism evidence="10 11">
    <name type="scientific">Selenomonas ruminantium</name>
    <dbReference type="NCBI Taxonomy" id="971"/>
    <lineage>
        <taxon>Bacteria</taxon>
        <taxon>Bacillati</taxon>
        <taxon>Bacillota</taxon>
        <taxon>Negativicutes</taxon>
        <taxon>Selenomonadales</taxon>
        <taxon>Selenomonadaceae</taxon>
        <taxon>Selenomonas</taxon>
    </lineage>
</organism>
<dbReference type="SFLD" id="SFLDG01066">
    <property type="entry name" value="organic_radical-activating_enz"/>
    <property type="match status" value="1"/>
</dbReference>
<keyword evidence="4" id="KW-0949">S-adenosyl-L-methionine</keyword>
<dbReference type="AlphaFoldDB" id="A0A1I3HGR9"/>
<evidence type="ECO:0000313" key="11">
    <source>
        <dbReference type="Proteomes" id="UP000183639"/>
    </source>
</evidence>
<comment type="cofactor">
    <cofactor evidence="1">
        <name>[4Fe-4S] cluster</name>
        <dbReference type="ChEBI" id="CHEBI:49883"/>
    </cofactor>
</comment>
<keyword evidence="3" id="KW-0004">4Fe-4S</keyword>
<evidence type="ECO:0000256" key="5">
    <source>
        <dbReference type="ARBA" id="ARBA00022723"/>
    </source>
</evidence>
<dbReference type="PIRSF" id="PIRSF000371">
    <property type="entry name" value="PFL_act_enz"/>
    <property type="match status" value="1"/>
</dbReference>
<keyword evidence="10" id="KW-0670">Pyruvate</keyword>
<dbReference type="Proteomes" id="UP000183639">
    <property type="component" value="Unassembled WGS sequence"/>
</dbReference>
<keyword evidence="5" id="KW-0479">Metal-binding</keyword>
<dbReference type="InterPro" id="IPR012839">
    <property type="entry name" value="Organic_radical_activase"/>
</dbReference>
<dbReference type="EMBL" id="FOQK01000030">
    <property type="protein sequence ID" value="SFI34831.1"/>
    <property type="molecule type" value="Genomic_DNA"/>
</dbReference>
<evidence type="ECO:0000259" key="9">
    <source>
        <dbReference type="PROSITE" id="PS51918"/>
    </source>
</evidence>
<dbReference type="CDD" id="cd01335">
    <property type="entry name" value="Radical_SAM"/>
    <property type="match status" value="1"/>
</dbReference>
<proteinExistence type="inferred from homology"/>
<dbReference type="RefSeq" id="WP_075445587.1">
    <property type="nucleotide sequence ID" value="NZ_FOQK01000030.1"/>
</dbReference>
<dbReference type="SFLD" id="SFLDS00029">
    <property type="entry name" value="Radical_SAM"/>
    <property type="match status" value="1"/>
</dbReference>
<dbReference type="PANTHER" id="PTHR30352:SF4">
    <property type="entry name" value="PYRUVATE FORMATE-LYASE 2-ACTIVATING ENZYME"/>
    <property type="match status" value="1"/>
</dbReference>
<dbReference type="PROSITE" id="PS51918">
    <property type="entry name" value="RADICAL_SAM"/>
    <property type="match status" value="1"/>
</dbReference>
<dbReference type="InterPro" id="IPR034457">
    <property type="entry name" value="Organic_radical-activating"/>
</dbReference>
<dbReference type="InterPro" id="IPR058240">
    <property type="entry name" value="rSAM_sf"/>
</dbReference>
<accession>A0A1I3HGR9</accession>
<comment type="similarity">
    <text evidence="2">Belongs to the organic radical-activating enzymes family.</text>
</comment>
<dbReference type="GO" id="GO:0046872">
    <property type="term" value="F:metal ion binding"/>
    <property type="evidence" value="ECO:0007669"/>
    <property type="project" value="UniProtKB-KW"/>
</dbReference>
<dbReference type="GO" id="GO:0016491">
    <property type="term" value="F:oxidoreductase activity"/>
    <property type="evidence" value="ECO:0007669"/>
    <property type="project" value="UniProtKB-KW"/>
</dbReference>
<dbReference type="NCBIfam" id="TIGR02494">
    <property type="entry name" value="PFLE_PFLC"/>
    <property type="match status" value="1"/>
</dbReference>
<feature type="domain" description="Radical SAM core" evidence="9">
    <location>
        <begin position="24"/>
        <end position="262"/>
    </location>
</feature>
<dbReference type="InterPro" id="IPR007197">
    <property type="entry name" value="rSAM"/>
</dbReference>
<evidence type="ECO:0000256" key="8">
    <source>
        <dbReference type="ARBA" id="ARBA00023014"/>
    </source>
</evidence>
<dbReference type="OrthoDB" id="9782387at2"/>
<evidence type="ECO:0000256" key="3">
    <source>
        <dbReference type="ARBA" id="ARBA00022485"/>
    </source>
</evidence>
<dbReference type="InterPro" id="IPR013785">
    <property type="entry name" value="Aldolase_TIM"/>
</dbReference>
<dbReference type="Gene3D" id="3.20.20.70">
    <property type="entry name" value="Aldolase class I"/>
    <property type="match status" value="1"/>
</dbReference>
<dbReference type="PROSITE" id="PS01087">
    <property type="entry name" value="RADICAL_ACTIVATING"/>
    <property type="match status" value="1"/>
</dbReference>
<dbReference type="GO" id="GO:0016829">
    <property type="term" value="F:lyase activity"/>
    <property type="evidence" value="ECO:0007669"/>
    <property type="project" value="UniProtKB-KW"/>
</dbReference>
<reference evidence="10 11" key="1">
    <citation type="submission" date="2016-10" db="EMBL/GenBank/DDBJ databases">
        <authorList>
            <person name="de Groot N.N."/>
        </authorList>
    </citation>
    <scope>NUCLEOTIDE SEQUENCE [LARGE SCALE GENOMIC DNA]</scope>
    <source>
        <strain evidence="10 11">Z108</strain>
    </source>
</reference>
<dbReference type="SUPFAM" id="SSF102114">
    <property type="entry name" value="Radical SAM enzymes"/>
    <property type="match status" value="1"/>
</dbReference>
<keyword evidence="6" id="KW-0560">Oxidoreductase</keyword>
<evidence type="ECO:0000256" key="4">
    <source>
        <dbReference type="ARBA" id="ARBA00022691"/>
    </source>
</evidence>
<gene>
    <name evidence="10" type="ORF">SAMN04487861_13024</name>
</gene>
<evidence type="ECO:0000256" key="2">
    <source>
        <dbReference type="ARBA" id="ARBA00009777"/>
    </source>
</evidence>
<protein>
    <submittedName>
        <fullName evidence="10">Pyruvate formate lyase activating enzyme</fullName>
    </submittedName>
</protein>
<keyword evidence="7" id="KW-0408">Iron</keyword>
<name>A0A1I3HGR9_SELRU</name>
<keyword evidence="8" id="KW-0411">Iron-sulfur</keyword>
<evidence type="ECO:0000256" key="1">
    <source>
        <dbReference type="ARBA" id="ARBA00001966"/>
    </source>
</evidence>
<sequence>MAESSSAAQALRGLIFNIQKFSTNDGPGVRTTVFFKGCPLRCRWCANPESQSFAPEVLYQAKTGKSETTGTWRTIDEVLAVCLQDLPFYEESGGGVTLSGGEVLSQPDFAVALLQALHENGIHTAIETSGFAQPAVFQQVAPLAGLLLFDMKHWDSERHLGGTGVTNELPLANMRAAIAGGLDVLPRIPIIPGFNDTIDDAHGFARRLHEAGARRCQLLPFHPYGENKYQELGRPYEYTSQKALRPEALQPLIQVLQEEGIDAFL</sequence>
<dbReference type="PANTHER" id="PTHR30352">
    <property type="entry name" value="PYRUVATE FORMATE-LYASE-ACTIVATING ENZYME"/>
    <property type="match status" value="1"/>
</dbReference>
<evidence type="ECO:0000313" key="10">
    <source>
        <dbReference type="EMBL" id="SFI34831.1"/>
    </source>
</evidence>
<dbReference type="Pfam" id="PF04055">
    <property type="entry name" value="Radical_SAM"/>
    <property type="match status" value="1"/>
</dbReference>
<evidence type="ECO:0000256" key="7">
    <source>
        <dbReference type="ARBA" id="ARBA00023004"/>
    </source>
</evidence>
<keyword evidence="10" id="KW-0456">Lyase</keyword>
<dbReference type="InterPro" id="IPR001989">
    <property type="entry name" value="Radical_activat_CS"/>
</dbReference>